<dbReference type="Pfam" id="PF18614">
    <property type="entry name" value="RNase_II_C_S1"/>
    <property type="match status" value="1"/>
</dbReference>
<dbReference type="GO" id="GO:0005829">
    <property type="term" value="C:cytosol"/>
    <property type="evidence" value="ECO:0007669"/>
    <property type="project" value="TreeGrafter"/>
</dbReference>
<proteinExistence type="predicted"/>
<dbReference type="Pfam" id="PF00773">
    <property type="entry name" value="RNB"/>
    <property type="match status" value="1"/>
</dbReference>
<dbReference type="InterPro" id="IPR050180">
    <property type="entry name" value="RNR_Ribonuclease"/>
</dbReference>
<dbReference type="SUPFAM" id="SSF50249">
    <property type="entry name" value="Nucleic acid-binding proteins"/>
    <property type="match status" value="2"/>
</dbReference>
<organism evidence="2 3">
    <name type="scientific">Polynucleobacter sphagniphilus</name>
    <dbReference type="NCBI Taxonomy" id="1743169"/>
    <lineage>
        <taxon>Bacteria</taxon>
        <taxon>Pseudomonadati</taxon>
        <taxon>Pseudomonadota</taxon>
        <taxon>Betaproteobacteria</taxon>
        <taxon>Burkholderiales</taxon>
        <taxon>Burkholderiaceae</taxon>
        <taxon>Polynucleobacter</taxon>
    </lineage>
</organism>
<dbReference type="EC" id="3.1.13.1" evidence="2"/>
<accession>A0AA43MAM2</accession>
<evidence type="ECO:0000259" key="1">
    <source>
        <dbReference type="SMART" id="SM00955"/>
    </source>
</evidence>
<protein>
    <submittedName>
        <fullName evidence="2">Exoribonuclease-2</fullName>
        <ecNumber evidence="2">3.1.13.1</ecNumber>
    </submittedName>
</protein>
<name>A0AA43MAM2_9BURK</name>
<dbReference type="GO" id="GO:0008859">
    <property type="term" value="F:exoribonuclease II activity"/>
    <property type="evidence" value="ECO:0007669"/>
    <property type="project" value="UniProtKB-EC"/>
</dbReference>
<reference evidence="2" key="1">
    <citation type="submission" date="2023-04" db="EMBL/GenBank/DDBJ databases">
        <title>Genome Encyclopedia of Bacteria and Archaea VI: Functional Genomics of Type Strains.</title>
        <authorList>
            <person name="Whitman W."/>
        </authorList>
    </citation>
    <scope>NUCLEOTIDE SEQUENCE</scope>
    <source>
        <strain evidence="2">Enz.4-51</strain>
    </source>
</reference>
<keyword evidence="3" id="KW-1185">Reference proteome</keyword>
<gene>
    <name evidence="2" type="ORF">M2127_001633</name>
</gene>
<dbReference type="PANTHER" id="PTHR23355:SF37">
    <property type="entry name" value="EXORIBONUCLEASE 2"/>
    <property type="match status" value="1"/>
</dbReference>
<dbReference type="RefSeq" id="WP_280756849.1">
    <property type="nucleotide sequence ID" value="NZ_JARXXW010000003.1"/>
</dbReference>
<dbReference type="SMART" id="SM00955">
    <property type="entry name" value="RNB"/>
    <property type="match status" value="1"/>
</dbReference>
<dbReference type="InterPro" id="IPR001900">
    <property type="entry name" value="RNase_II/R"/>
</dbReference>
<sequence>MKYPFRTREISNHIEVLSRIAEGVMLVRGLEPEFSPAVHEQLEKIQNPARENDSSIVDLRNLPWCSIDNDDSRDLDQLTVMRKDSGHDYHLLVAIADVDALIKKGTPIDEHAFINTRSVYTSARIFPMLPLKLSTNLSSLNPGEDRLAIVCEMHFSKEANLKKSTIYRALVRNQIQLAYDASSEWLEGRGQLPEKAAAVPDLKWQLKIQDELAQKLRVKRHENGSLEFDIFQPRANFVGNTITEIKQQDHNRARQLIEEFMIATNGCTSRFLGRAGIYSMRRVVRSPERWLRIVKVALEHGYTLPNDPDAQALEAFLAKQHREDPIRFPDLSLLIVKLMGSGEYIVEKPTNHPIGHFGLAVSDYMHSTAPNRRYPDIVTLRLIKSVLAGQEPPYSVGELKAMALHCTIQEDVTKKVERQLRKSEAALLLHDRIGQYFNGIVSGVNEKGTWVRIFNPPVEGRLINAKDDFPVGHLLRVKLISTHVERGFIDFVTGVEN</sequence>
<feature type="domain" description="RNB" evidence="1">
    <location>
        <begin position="56"/>
        <end position="389"/>
    </location>
</feature>
<dbReference type="PANTHER" id="PTHR23355">
    <property type="entry name" value="RIBONUCLEASE"/>
    <property type="match status" value="1"/>
</dbReference>
<dbReference type="InterPro" id="IPR012340">
    <property type="entry name" value="NA-bd_OB-fold"/>
</dbReference>
<dbReference type="AlphaFoldDB" id="A0AA43MAM2"/>
<dbReference type="InterPro" id="IPR040596">
    <property type="entry name" value="RNase_II_C_S1"/>
</dbReference>
<dbReference type="GO" id="GO:0003723">
    <property type="term" value="F:RNA binding"/>
    <property type="evidence" value="ECO:0007669"/>
    <property type="project" value="InterPro"/>
</dbReference>
<dbReference type="Proteomes" id="UP001161160">
    <property type="component" value="Unassembled WGS sequence"/>
</dbReference>
<evidence type="ECO:0000313" key="2">
    <source>
        <dbReference type="EMBL" id="MDH6504317.1"/>
    </source>
</evidence>
<dbReference type="EMBL" id="JARXYA010000007">
    <property type="protein sequence ID" value="MDH6504317.1"/>
    <property type="molecule type" value="Genomic_DNA"/>
</dbReference>
<dbReference type="GO" id="GO:0006402">
    <property type="term" value="P:mRNA catabolic process"/>
    <property type="evidence" value="ECO:0007669"/>
    <property type="project" value="TreeGrafter"/>
</dbReference>
<keyword evidence="2" id="KW-0378">Hydrolase</keyword>
<comment type="caution">
    <text evidence="2">The sequence shown here is derived from an EMBL/GenBank/DDBJ whole genome shotgun (WGS) entry which is preliminary data.</text>
</comment>
<evidence type="ECO:0000313" key="3">
    <source>
        <dbReference type="Proteomes" id="UP001161160"/>
    </source>
</evidence>